<organism evidence="1">
    <name type="scientific">Arundo donax</name>
    <name type="common">Giant reed</name>
    <name type="synonym">Donax arundinaceus</name>
    <dbReference type="NCBI Taxonomy" id="35708"/>
    <lineage>
        <taxon>Eukaryota</taxon>
        <taxon>Viridiplantae</taxon>
        <taxon>Streptophyta</taxon>
        <taxon>Embryophyta</taxon>
        <taxon>Tracheophyta</taxon>
        <taxon>Spermatophyta</taxon>
        <taxon>Magnoliopsida</taxon>
        <taxon>Liliopsida</taxon>
        <taxon>Poales</taxon>
        <taxon>Poaceae</taxon>
        <taxon>PACMAD clade</taxon>
        <taxon>Arundinoideae</taxon>
        <taxon>Arundineae</taxon>
        <taxon>Arundo</taxon>
    </lineage>
</organism>
<proteinExistence type="predicted"/>
<dbReference type="EMBL" id="GBRH01215384">
    <property type="protein sequence ID" value="JAD82511.1"/>
    <property type="molecule type" value="Transcribed_RNA"/>
</dbReference>
<sequence>MVVVAALMASKLVYPVHIVVSDILLSH</sequence>
<dbReference type="AlphaFoldDB" id="A0A0A9D3Z1"/>
<name>A0A0A9D3Z1_ARUDO</name>
<reference evidence="1" key="2">
    <citation type="journal article" date="2015" name="Data Brief">
        <title>Shoot transcriptome of the giant reed, Arundo donax.</title>
        <authorList>
            <person name="Barrero R.A."/>
            <person name="Guerrero F.D."/>
            <person name="Moolhuijzen P."/>
            <person name="Goolsby J.A."/>
            <person name="Tidwell J."/>
            <person name="Bellgard S.E."/>
            <person name="Bellgard M.I."/>
        </authorList>
    </citation>
    <scope>NUCLEOTIDE SEQUENCE</scope>
    <source>
        <tissue evidence="1">Shoot tissue taken approximately 20 cm above the soil surface</tissue>
    </source>
</reference>
<evidence type="ECO:0000313" key="1">
    <source>
        <dbReference type="EMBL" id="JAD82511.1"/>
    </source>
</evidence>
<accession>A0A0A9D3Z1</accession>
<protein>
    <submittedName>
        <fullName evidence="1">Uncharacterized protein</fullName>
    </submittedName>
</protein>
<reference evidence="1" key="1">
    <citation type="submission" date="2014-09" db="EMBL/GenBank/DDBJ databases">
        <authorList>
            <person name="Magalhaes I.L.F."/>
            <person name="Oliveira U."/>
            <person name="Santos F.R."/>
            <person name="Vidigal T.H.D.A."/>
            <person name="Brescovit A.D."/>
            <person name="Santos A.J."/>
        </authorList>
    </citation>
    <scope>NUCLEOTIDE SEQUENCE</scope>
    <source>
        <tissue evidence="1">Shoot tissue taken approximately 20 cm above the soil surface</tissue>
    </source>
</reference>